<gene>
    <name evidence="4" type="ORF">OQ273_00155</name>
</gene>
<dbReference type="GO" id="GO:0000976">
    <property type="term" value="F:transcription cis-regulatory region binding"/>
    <property type="evidence" value="ECO:0007669"/>
    <property type="project" value="TreeGrafter"/>
</dbReference>
<dbReference type="InterPro" id="IPR023772">
    <property type="entry name" value="DNA-bd_HTH_TetR-type_CS"/>
</dbReference>
<comment type="caution">
    <text evidence="4">The sequence shown here is derived from an EMBL/GenBank/DDBJ whole genome shotgun (WGS) entry which is preliminary data.</text>
</comment>
<keyword evidence="1 2" id="KW-0238">DNA-binding</keyword>
<reference evidence="4" key="1">
    <citation type="submission" date="2022-11" db="EMBL/GenBank/DDBJ databases">
        <title>Draft genome sequence of Hoeflea poritis E7-10 and Hoeflea prorocentri PM5-8, separated from scleractinian coral Porites lutea and marine dinoflagellate.</title>
        <authorList>
            <person name="Zhang G."/>
            <person name="Wei Q."/>
            <person name="Cai L."/>
        </authorList>
    </citation>
    <scope>NUCLEOTIDE SEQUENCE</scope>
    <source>
        <strain evidence="4">PM5-8</strain>
    </source>
</reference>
<dbReference type="RefSeq" id="WP_267988452.1">
    <property type="nucleotide sequence ID" value="NZ_JAPJZI010000001.1"/>
</dbReference>
<dbReference type="Pfam" id="PF00440">
    <property type="entry name" value="TetR_N"/>
    <property type="match status" value="1"/>
</dbReference>
<organism evidence="4 5">
    <name type="scientific">Hoeflea prorocentri</name>
    <dbReference type="NCBI Taxonomy" id="1922333"/>
    <lineage>
        <taxon>Bacteria</taxon>
        <taxon>Pseudomonadati</taxon>
        <taxon>Pseudomonadota</taxon>
        <taxon>Alphaproteobacteria</taxon>
        <taxon>Hyphomicrobiales</taxon>
        <taxon>Rhizobiaceae</taxon>
        <taxon>Hoeflea</taxon>
    </lineage>
</organism>
<dbReference type="InterPro" id="IPR009057">
    <property type="entry name" value="Homeodomain-like_sf"/>
</dbReference>
<dbReference type="Proteomes" id="UP001151234">
    <property type="component" value="Unassembled WGS sequence"/>
</dbReference>
<evidence type="ECO:0000256" key="2">
    <source>
        <dbReference type="PROSITE-ProRule" id="PRU00335"/>
    </source>
</evidence>
<keyword evidence="5" id="KW-1185">Reference proteome</keyword>
<sequence>MPKQKRSKKTVSQILEATIELLEEAGFSGVTMQKIADRAGINVAAVYSYFPNKHHVILELNNRIFEQRNDVRIEQLEELFGQDGHWADNFAESLRDLAVLLENQRGAAAVHAAMRASPALAEMSAKSLDRASDRIKSFLERADPDYPGDQWLRARVISEAVTSVFDLMQTAEDADNNALLNEAILMVRAYLKYPAEEAKTQPD</sequence>
<feature type="domain" description="HTH tetR-type" evidence="3">
    <location>
        <begin position="8"/>
        <end position="68"/>
    </location>
</feature>
<dbReference type="PANTHER" id="PTHR30055">
    <property type="entry name" value="HTH-TYPE TRANSCRIPTIONAL REGULATOR RUTR"/>
    <property type="match status" value="1"/>
</dbReference>
<dbReference type="PANTHER" id="PTHR30055:SF226">
    <property type="entry name" value="HTH-TYPE TRANSCRIPTIONAL REGULATOR PKSA"/>
    <property type="match status" value="1"/>
</dbReference>
<dbReference type="PROSITE" id="PS01081">
    <property type="entry name" value="HTH_TETR_1"/>
    <property type="match status" value="1"/>
</dbReference>
<dbReference type="PRINTS" id="PR00455">
    <property type="entry name" value="HTHTETR"/>
</dbReference>
<evidence type="ECO:0000259" key="3">
    <source>
        <dbReference type="PROSITE" id="PS50977"/>
    </source>
</evidence>
<accession>A0A9X3ZFG1</accession>
<feature type="DNA-binding region" description="H-T-H motif" evidence="2">
    <location>
        <begin position="31"/>
        <end position="50"/>
    </location>
</feature>
<dbReference type="SUPFAM" id="SSF46689">
    <property type="entry name" value="Homeodomain-like"/>
    <property type="match status" value="1"/>
</dbReference>
<dbReference type="PROSITE" id="PS50977">
    <property type="entry name" value="HTH_TETR_2"/>
    <property type="match status" value="1"/>
</dbReference>
<dbReference type="InterPro" id="IPR050109">
    <property type="entry name" value="HTH-type_TetR-like_transc_reg"/>
</dbReference>
<evidence type="ECO:0000313" key="4">
    <source>
        <dbReference type="EMBL" id="MDA5396969.1"/>
    </source>
</evidence>
<dbReference type="Pfam" id="PF17918">
    <property type="entry name" value="TetR_C_15"/>
    <property type="match status" value="1"/>
</dbReference>
<dbReference type="Gene3D" id="1.10.357.10">
    <property type="entry name" value="Tetracycline Repressor, domain 2"/>
    <property type="match status" value="1"/>
</dbReference>
<proteinExistence type="predicted"/>
<dbReference type="InterPro" id="IPR001647">
    <property type="entry name" value="HTH_TetR"/>
</dbReference>
<dbReference type="GO" id="GO:0003700">
    <property type="term" value="F:DNA-binding transcription factor activity"/>
    <property type="evidence" value="ECO:0007669"/>
    <property type="project" value="TreeGrafter"/>
</dbReference>
<dbReference type="EMBL" id="JAPJZI010000001">
    <property type="protein sequence ID" value="MDA5396969.1"/>
    <property type="molecule type" value="Genomic_DNA"/>
</dbReference>
<dbReference type="InterPro" id="IPR041669">
    <property type="entry name" value="TetR_C_15"/>
</dbReference>
<evidence type="ECO:0000313" key="5">
    <source>
        <dbReference type="Proteomes" id="UP001151234"/>
    </source>
</evidence>
<dbReference type="AlphaFoldDB" id="A0A9X3ZFG1"/>
<protein>
    <submittedName>
        <fullName evidence="4">TetR/AcrR family transcriptional regulator</fullName>
    </submittedName>
</protein>
<evidence type="ECO:0000256" key="1">
    <source>
        <dbReference type="ARBA" id="ARBA00023125"/>
    </source>
</evidence>
<name>A0A9X3ZFG1_9HYPH</name>